<accession>A0AAV0YWC7</accession>
<dbReference type="AlphaFoldDB" id="A0AAV0YWC7"/>
<reference evidence="1 2" key="1">
    <citation type="submission" date="2023-01" db="EMBL/GenBank/DDBJ databases">
        <authorList>
            <person name="Kreplak J."/>
        </authorList>
    </citation>
    <scope>NUCLEOTIDE SEQUENCE [LARGE SCALE GENOMIC DNA]</scope>
</reference>
<proteinExistence type="predicted"/>
<sequence>MADLHTKRKDWSPYKVAADLCVKQKELVQYHRELTIYIVNTFLTQTNAVSLAASPRICTQSARIRVRHGGVAADLQAKRKDWSPYKVAADLCVKQKELVQYHREPTIYIANTFLTQTIAMSVAASPRICTQSGGLEYV</sequence>
<dbReference type="EMBL" id="OX451736">
    <property type="protein sequence ID" value="CAI8589936.1"/>
    <property type="molecule type" value="Genomic_DNA"/>
</dbReference>
<evidence type="ECO:0000313" key="2">
    <source>
        <dbReference type="Proteomes" id="UP001157006"/>
    </source>
</evidence>
<organism evidence="1 2">
    <name type="scientific">Vicia faba</name>
    <name type="common">Broad bean</name>
    <name type="synonym">Faba vulgaris</name>
    <dbReference type="NCBI Taxonomy" id="3906"/>
    <lineage>
        <taxon>Eukaryota</taxon>
        <taxon>Viridiplantae</taxon>
        <taxon>Streptophyta</taxon>
        <taxon>Embryophyta</taxon>
        <taxon>Tracheophyta</taxon>
        <taxon>Spermatophyta</taxon>
        <taxon>Magnoliopsida</taxon>
        <taxon>eudicotyledons</taxon>
        <taxon>Gunneridae</taxon>
        <taxon>Pentapetalae</taxon>
        <taxon>rosids</taxon>
        <taxon>fabids</taxon>
        <taxon>Fabales</taxon>
        <taxon>Fabaceae</taxon>
        <taxon>Papilionoideae</taxon>
        <taxon>50 kb inversion clade</taxon>
        <taxon>NPAAA clade</taxon>
        <taxon>Hologalegina</taxon>
        <taxon>IRL clade</taxon>
        <taxon>Fabeae</taxon>
        <taxon>Vicia</taxon>
    </lineage>
</organism>
<evidence type="ECO:0000313" key="1">
    <source>
        <dbReference type="EMBL" id="CAI8589936.1"/>
    </source>
</evidence>
<name>A0AAV0YWC7_VICFA</name>
<gene>
    <name evidence="1" type="ORF">VFH_I417400</name>
</gene>
<dbReference type="Proteomes" id="UP001157006">
    <property type="component" value="Chromosome 1L"/>
</dbReference>
<protein>
    <submittedName>
        <fullName evidence="1">Uncharacterized protein</fullName>
    </submittedName>
</protein>
<keyword evidence="2" id="KW-1185">Reference proteome</keyword>